<protein>
    <recommendedName>
        <fullName evidence="7 12">Uroporphyrinogen decarboxylase</fullName>
        <shortName evidence="12">UPD</shortName>
        <shortName evidence="12">URO-D</shortName>
        <ecNumber evidence="6 12">4.1.1.37</ecNumber>
    </recommendedName>
</protein>
<evidence type="ECO:0000259" key="15">
    <source>
        <dbReference type="PROSITE" id="PS00906"/>
    </source>
</evidence>
<evidence type="ECO:0000313" key="17">
    <source>
        <dbReference type="EMBL" id="PLQ02598.1"/>
    </source>
</evidence>
<dbReference type="Gene3D" id="3.20.20.210">
    <property type="match status" value="1"/>
</dbReference>
<keyword evidence="9 12" id="KW-0210">Decarboxylase</keyword>
<keyword evidence="11 12" id="KW-0627">Porphyrin biosynthesis</keyword>
<gene>
    <name evidence="12" type="primary">hemE</name>
    <name evidence="17" type="ORF">CYJ10_00440</name>
</gene>
<comment type="caution">
    <text evidence="12">Lacks conserved residue(s) required for the propagation of feature annotation.</text>
</comment>
<reference evidence="17 18" key="1">
    <citation type="submission" date="2017-12" db="EMBL/GenBank/DDBJ databases">
        <title>Genome sequence of the active heterotrophic nitrifier-denitrifier, Cupriavidus pauculus UM1.</title>
        <authorList>
            <person name="Putonti C."/>
            <person name="Castignetti D."/>
        </authorList>
    </citation>
    <scope>NUCLEOTIDE SEQUENCE [LARGE SCALE GENOMIC DNA]</scope>
    <source>
        <strain evidence="17 18">UM1</strain>
    </source>
</reference>
<comment type="pathway">
    <text evidence="3 12 13">Porphyrin-containing compound metabolism; protoporphyrin-IX biosynthesis; coproporphyrinogen-III from 5-aminolevulinate: step 4/4.</text>
</comment>
<dbReference type="EMBL" id="PJRP01000001">
    <property type="protein sequence ID" value="PLQ02598.1"/>
    <property type="molecule type" value="Genomic_DNA"/>
</dbReference>
<feature type="domain" description="Uroporphyrinogen decarboxylase (URO-D)" evidence="15">
    <location>
        <begin position="22"/>
        <end position="31"/>
    </location>
</feature>
<feature type="binding site" evidence="12">
    <location>
        <position position="333"/>
    </location>
    <ligand>
        <name>substrate</name>
    </ligand>
</feature>
<evidence type="ECO:0000256" key="10">
    <source>
        <dbReference type="ARBA" id="ARBA00023239"/>
    </source>
</evidence>
<comment type="similarity">
    <text evidence="4 12 14">Belongs to the uroporphyrinogen decarboxylase family.</text>
</comment>
<name>A0A2N5CK43_9BURK</name>
<dbReference type="EC" id="4.1.1.37" evidence="6 12"/>
<feature type="binding site" evidence="12">
    <location>
        <begin position="27"/>
        <end position="31"/>
    </location>
    <ligand>
        <name>substrate</name>
    </ligand>
</feature>
<evidence type="ECO:0000256" key="8">
    <source>
        <dbReference type="ARBA" id="ARBA00022490"/>
    </source>
</evidence>
<comment type="subcellular location">
    <subcellularLocation>
        <location evidence="2 12">Cytoplasm</location>
    </subcellularLocation>
</comment>
<dbReference type="HAMAP" id="MF_00218">
    <property type="entry name" value="URO_D"/>
    <property type="match status" value="1"/>
</dbReference>
<dbReference type="InterPro" id="IPR006361">
    <property type="entry name" value="Uroporphyrinogen_deCO2ase_HemE"/>
</dbReference>
<organism evidence="17 18">
    <name type="scientific">Cupriavidus pauculus</name>
    <dbReference type="NCBI Taxonomy" id="82633"/>
    <lineage>
        <taxon>Bacteria</taxon>
        <taxon>Pseudomonadati</taxon>
        <taxon>Pseudomonadota</taxon>
        <taxon>Betaproteobacteria</taxon>
        <taxon>Burkholderiales</taxon>
        <taxon>Burkholderiaceae</taxon>
        <taxon>Cupriavidus</taxon>
    </lineage>
</organism>
<proteinExistence type="inferred from homology"/>
<dbReference type="InterPro" id="IPR000257">
    <property type="entry name" value="Uroporphyrinogen_deCOase"/>
</dbReference>
<dbReference type="SUPFAM" id="SSF51726">
    <property type="entry name" value="UROD/MetE-like"/>
    <property type="match status" value="1"/>
</dbReference>
<accession>A0A2N5CK43</accession>
<dbReference type="Pfam" id="PF01208">
    <property type="entry name" value="URO-D"/>
    <property type="match status" value="1"/>
</dbReference>
<dbReference type="PROSITE" id="PS00906">
    <property type="entry name" value="UROD_1"/>
    <property type="match status" value="1"/>
</dbReference>
<evidence type="ECO:0000256" key="12">
    <source>
        <dbReference type="HAMAP-Rule" id="MF_00218"/>
    </source>
</evidence>
<comment type="catalytic activity">
    <reaction evidence="12 13">
        <text>uroporphyrinogen III + 4 H(+) = coproporphyrinogen III + 4 CO2</text>
        <dbReference type="Rhea" id="RHEA:19865"/>
        <dbReference type="ChEBI" id="CHEBI:15378"/>
        <dbReference type="ChEBI" id="CHEBI:16526"/>
        <dbReference type="ChEBI" id="CHEBI:57308"/>
        <dbReference type="ChEBI" id="CHEBI:57309"/>
        <dbReference type="EC" id="4.1.1.37"/>
    </reaction>
</comment>
<comment type="function">
    <text evidence="1 12">Catalyzes the decarboxylation of four acetate groups of uroporphyrinogen-III to yield coproporphyrinogen-III.</text>
</comment>
<keyword evidence="8 12" id="KW-0963">Cytoplasm</keyword>
<evidence type="ECO:0000256" key="9">
    <source>
        <dbReference type="ARBA" id="ARBA00022793"/>
    </source>
</evidence>
<feature type="binding site" evidence="12">
    <location>
        <position position="77"/>
    </location>
    <ligand>
        <name>substrate</name>
    </ligand>
</feature>
<dbReference type="OrthoDB" id="9806656at2"/>
<dbReference type="CDD" id="cd00717">
    <property type="entry name" value="URO-D"/>
    <property type="match status" value="1"/>
</dbReference>
<feature type="domain" description="Uroporphyrinogen decarboxylase (URO-D)" evidence="16">
    <location>
        <begin position="145"/>
        <end position="161"/>
    </location>
</feature>
<dbReference type="NCBIfam" id="TIGR01464">
    <property type="entry name" value="hemE"/>
    <property type="match status" value="1"/>
</dbReference>
<evidence type="ECO:0000256" key="2">
    <source>
        <dbReference type="ARBA" id="ARBA00004496"/>
    </source>
</evidence>
<keyword evidence="10 12" id="KW-0456">Lyase</keyword>
<feature type="binding site" evidence="12">
    <location>
        <position position="157"/>
    </location>
    <ligand>
        <name>substrate</name>
    </ligand>
</feature>
<dbReference type="RefSeq" id="WP_101680362.1">
    <property type="nucleotide sequence ID" value="NZ_PJRP01000001.1"/>
</dbReference>
<evidence type="ECO:0000256" key="13">
    <source>
        <dbReference type="RuleBase" id="RU000554"/>
    </source>
</evidence>
<dbReference type="PROSITE" id="PS00907">
    <property type="entry name" value="UROD_2"/>
    <property type="match status" value="1"/>
</dbReference>
<dbReference type="PANTHER" id="PTHR21091:SF169">
    <property type="entry name" value="UROPORPHYRINOGEN DECARBOXYLASE"/>
    <property type="match status" value="1"/>
</dbReference>
<evidence type="ECO:0000256" key="3">
    <source>
        <dbReference type="ARBA" id="ARBA00004804"/>
    </source>
</evidence>
<feature type="site" description="Transition state stabilizer" evidence="12">
    <location>
        <position position="77"/>
    </location>
</feature>
<dbReference type="GO" id="GO:0019353">
    <property type="term" value="P:protoporphyrinogen IX biosynthetic process from glutamate"/>
    <property type="evidence" value="ECO:0007669"/>
    <property type="project" value="TreeGrafter"/>
</dbReference>
<evidence type="ECO:0000256" key="5">
    <source>
        <dbReference type="ARBA" id="ARBA00011738"/>
    </source>
</evidence>
<dbReference type="InterPro" id="IPR038071">
    <property type="entry name" value="UROD/MetE-like_sf"/>
</dbReference>
<evidence type="ECO:0000256" key="1">
    <source>
        <dbReference type="ARBA" id="ARBA00002448"/>
    </source>
</evidence>
<dbReference type="GO" id="GO:0004853">
    <property type="term" value="F:uroporphyrinogen decarboxylase activity"/>
    <property type="evidence" value="ECO:0007669"/>
    <property type="project" value="UniProtKB-UniRule"/>
</dbReference>
<dbReference type="Proteomes" id="UP000234341">
    <property type="component" value="Unassembled WGS sequence"/>
</dbReference>
<sequence>MTVLQNDTFLRALRRQPTEYTPLWLMRQAGRYLPEYNATRARAGSFLGLAKNPAYATEVTLQPLDRYPLDAAILFSDILTVPDAMGLGLSFAQGEGPRFAHPLRTEADVAKLAVPDMSSLQYVFDAVSEIRRALVQDGAQRVPLIGFSGSPWTLACYMVEGGGSDDFRTVKAMMYARPDLMHRILEINAQAVSAYLNAQIEAGAQAVMVFDTWGGALADGMYQTFSLAYMRRVLQGLKREHDGQQIPVIVFTKGGGIWLEQIAAIEPDAIGLDWTVNLTQARRRTEGKVALQGNIDPTVLFASEAAIREQARGVLDSYAAGGGSDGHVFNLGHGISQFTPPENVAVLVDEVHSHSRKLRNGKVAPSA</sequence>
<dbReference type="FunFam" id="3.20.20.210:FF:000001">
    <property type="entry name" value="Uroporphyrinogen decarboxylase"/>
    <property type="match status" value="1"/>
</dbReference>
<dbReference type="GO" id="GO:0005829">
    <property type="term" value="C:cytosol"/>
    <property type="evidence" value="ECO:0007669"/>
    <property type="project" value="TreeGrafter"/>
</dbReference>
<evidence type="ECO:0000256" key="4">
    <source>
        <dbReference type="ARBA" id="ARBA00009935"/>
    </source>
</evidence>
<evidence type="ECO:0000256" key="7">
    <source>
        <dbReference type="ARBA" id="ARBA00014308"/>
    </source>
</evidence>
<comment type="caution">
    <text evidence="17">The sequence shown here is derived from an EMBL/GenBank/DDBJ whole genome shotgun (WGS) entry which is preliminary data.</text>
</comment>
<dbReference type="UniPathway" id="UPA00251">
    <property type="reaction ID" value="UER00321"/>
</dbReference>
<evidence type="ECO:0000259" key="16">
    <source>
        <dbReference type="PROSITE" id="PS00907"/>
    </source>
</evidence>
<comment type="subunit">
    <text evidence="5 12">Homodimer.</text>
</comment>
<evidence type="ECO:0000256" key="6">
    <source>
        <dbReference type="ARBA" id="ARBA00012288"/>
    </source>
</evidence>
<dbReference type="PANTHER" id="PTHR21091">
    <property type="entry name" value="METHYLTETRAHYDROFOLATE:HOMOCYSTEINE METHYLTRANSFERASE RELATED"/>
    <property type="match status" value="1"/>
</dbReference>
<evidence type="ECO:0000313" key="18">
    <source>
        <dbReference type="Proteomes" id="UP000234341"/>
    </source>
</evidence>
<evidence type="ECO:0000256" key="11">
    <source>
        <dbReference type="ARBA" id="ARBA00023244"/>
    </source>
</evidence>
<evidence type="ECO:0000256" key="14">
    <source>
        <dbReference type="RuleBase" id="RU004169"/>
    </source>
</evidence>
<feature type="binding site" evidence="12">
    <location>
        <position position="212"/>
    </location>
    <ligand>
        <name>substrate</name>
    </ligand>
</feature>
<dbReference type="STRING" id="82633.GCA_000974605_05671"/>
<dbReference type="AlphaFoldDB" id="A0A2N5CK43"/>